<evidence type="ECO:0000256" key="4">
    <source>
        <dbReference type="ARBA" id="ARBA00022989"/>
    </source>
</evidence>
<protein>
    <recommendedName>
        <fullName evidence="8">Lysine transporter LysE</fullName>
    </recommendedName>
</protein>
<keyword evidence="5 6" id="KW-0472">Membrane</keyword>
<evidence type="ECO:0000256" key="6">
    <source>
        <dbReference type="SAM" id="Phobius"/>
    </source>
</evidence>
<keyword evidence="4 6" id="KW-1133">Transmembrane helix</keyword>
<accession>A0A3B0UJ26</accession>
<evidence type="ECO:0008006" key="8">
    <source>
        <dbReference type="Google" id="ProtNLM"/>
    </source>
</evidence>
<feature type="transmembrane region" description="Helical" evidence="6">
    <location>
        <begin position="121"/>
        <end position="142"/>
    </location>
</feature>
<dbReference type="GO" id="GO:0005886">
    <property type="term" value="C:plasma membrane"/>
    <property type="evidence" value="ECO:0007669"/>
    <property type="project" value="UniProtKB-SubCell"/>
</dbReference>
<organism evidence="7">
    <name type="scientific">hydrothermal vent metagenome</name>
    <dbReference type="NCBI Taxonomy" id="652676"/>
    <lineage>
        <taxon>unclassified sequences</taxon>
        <taxon>metagenomes</taxon>
        <taxon>ecological metagenomes</taxon>
    </lineage>
</organism>
<proteinExistence type="predicted"/>
<feature type="transmembrane region" description="Helical" evidence="6">
    <location>
        <begin position="154"/>
        <end position="176"/>
    </location>
</feature>
<dbReference type="PANTHER" id="PTHR30086:SF20">
    <property type="entry name" value="ARGININE EXPORTER PROTEIN ARGO-RELATED"/>
    <property type="match status" value="1"/>
</dbReference>
<feature type="transmembrane region" description="Helical" evidence="6">
    <location>
        <begin position="188"/>
        <end position="206"/>
    </location>
</feature>
<evidence type="ECO:0000256" key="1">
    <source>
        <dbReference type="ARBA" id="ARBA00004651"/>
    </source>
</evidence>
<evidence type="ECO:0000313" key="7">
    <source>
        <dbReference type="EMBL" id="VAW31015.1"/>
    </source>
</evidence>
<dbReference type="InterPro" id="IPR001123">
    <property type="entry name" value="LeuE-type"/>
</dbReference>
<name>A0A3B0UJ26_9ZZZZ</name>
<reference evidence="7" key="1">
    <citation type="submission" date="2018-06" db="EMBL/GenBank/DDBJ databases">
        <authorList>
            <person name="Zhirakovskaya E."/>
        </authorList>
    </citation>
    <scope>NUCLEOTIDE SEQUENCE</scope>
</reference>
<keyword evidence="2" id="KW-1003">Cell membrane</keyword>
<dbReference type="Pfam" id="PF01810">
    <property type="entry name" value="LysE"/>
    <property type="match status" value="1"/>
</dbReference>
<feature type="transmembrane region" description="Helical" evidence="6">
    <location>
        <begin position="67"/>
        <end position="87"/>
    </location>
</feature>
<evidence type="ECO:0000256" key="2">
    <source>
        <dbReference type="ARBA" id="ARBA00022475"/>
    </source>
</evidence>
<evidence type="ECO:0000256" key="3">
    <source>
        <dbReference type="ARBA" id="ARBA00022692"/>
    </source>
</evidence>
<sequence length="216" mass="23112">MFLYLWQGLLLGGAAAAQPGPFQAYLLSQTLKNGFRRTLVAALAPLISDGPVVVLVLLLLTQMPDWFLSGLRLVGGFFLIYLAYGAYRSSSRLVETAASTLLSTGVSLPPSESKQSIWQAALMNMLSPNAYIFWSTIAGPIFLEGWRQSAASGLGFLLGFYGSLVGGFMAFVVLFGVVGQANPRLNRLLGLVSAVALCAFGLYQLWQGSQPFFAAG</sequence>
<dbReference type="AlphaFoldDB" id="A0A3B0UJ26"/>
<dbReference type="GO" id="GO:0015171">
    <property type="term" value="F:amino acid transmembrane transporter activity"/>
    <property type="evidence" value="ECO:0007669"/>
    <property type="project" value="TreeGrafter"/>
</dbReference>
<dbReference type="EMBL" id="UOEU01000134">
    <property type="protein sequence ID" value="VAW31015.1"/>
    <property type="molecule type" value="Genomic_DNA"/>
</dbReference>
<keyword evidence="3 6" id="KW-0812">Transmembrane</keyword>
<comment type="subcellular location">
    <subcellularLocation>
        <location evidence="1">Cell membrane</location>
        <topology evidence="1">Multi-pass membrane protein</topology>
    </subcellularLocation>
</comment>
<feature type="transmembrane region" description="Helical" evidence="6">
    <location>
        <begin position="40"/>
        <end position="60"/>
    </location>
</feature>
<evidence type="ECO:0000256" key="5">
    <source>
        <dbReference type="ARBA" id="ARBA00023136"/>
    </source>
</evidence>
<dbReference type="PANTHER" id="PTHR30086">
    <property type="entry name" value="ARGININE EXPORTER PROTEIN ARGO"/>
    <property type="match status" value="1"/>
</dbReference>
<gene>
    <name evidence="7" type="ORF">MNBD_CHLOROFLEXI01-4584</name>
</gene>